<dbReference type="InterPro" id="IPR036284">
    <property type="entry name" value="GGL_sf"/>
</dbReference>
<evidence type="ECO:0000313" key="2">
    <source>
        <dbReference type="WBParaSite" id="PDA_v2.g2877.t1"/>
    </source>
</evidence>
<reference evidence="2" key="1">
    <citation type="submission" date="2022-11" db="UniProtKB">
        <authorList>
            <consortium name="WormBaseParasite"/>
        </authorList>
    </citation>
    <scope>IDENTIFICATION</scope>
</reference>
<dbReference type="AlphaFoldDB" id="A0A914QAV8"/>
<dbReference type="Gene3D" id="4.10.260.10">
    <property type="entry name" value="Transducin (heterotrimeric G protein), gamma chain"/>
    <property type="match status" value="1"/>
</dbReference>
<sequence>MVLNVSSEFMRDHFKESKENEFICEHKIDVVKPIIIFLHSLCFQMPKTYDLDFADRLLKAIDFFEPVQKEQIYEFIDLSLSDKFCKESVNFDQLLQCLQISIQHQFYYLHQMSWSLIANKYYYKWIDTFPPNACNPENPLFCDIFGPEGHIDLENEESLTYRTFDLIKKTFDSSLFTNLKTLFYYYLFNKFYIINMKSDQPKTVGEAKKIVQQLQREKNISRAPVSFVLEDLVK</sequence>
<name>A0A914QAV8_9BILA</name>
<keyword evidence="1" id="KW-1185">Reference proteome</keyword>
<accession>A0A914QAV8</accession>
<dbReference type="GO" id="GO:0007186">
    <property type="term" value="P:G protein-coupled receptor signaling pathway"/>
    <property type="evidence" value="ECO:0007669"/>
    <property type="project" value="InterPro"/>
</dbReference>
<proteinExistence type="predicted"/>
<evidence type="ECO:0000313" key="1">
    <source>
        <dbReference type="Proteomes" id="UP000887578"/>
    </source>
</evidence>
<dbReference type="Proteomes" id="UP000887578">
    <property type="component" value="Unplaced"/>
</dbReference>
<protein>
    <submittedName>
        <fullName evidence="2">Uncharacterized protein</fullName>
    </submittedName>
</protein>
<dbReference type="WBParaSite" id="PDA_v2.g2877.t1">
    <property type="protein sequence ID" value="PDA_v2.g2877.t1"/>
    <property type="gene ID" value="PDA_v2.g2877"/>
</dbReference>
<organism evidence="1 2">
    <name type="scientific">Panagrolaimus davidi</name>
    <dbReference type="NCBI Taxonomy" id="227884"/>
    <lineage>
        <taxon>Eukaryota</taxon>
        <taxon>Metazoa</taxon>
        <taxon>Ecdysozoa</taxon>
        <taxon>Nematoda</taxon>
        <taxon>Chromadorea</taxon>
        <taxon>Rhabditida</taxon>
        <taxon>Tylenchina</taxon>
        <taxon>Panagrolaimomorpha</taxon>
        <taxon>Panagrolaimoidea</taxon>
        <taxon>Panagrolaimidae</taxon>
        <taxon>Panagrolaimus</taxon>
    </lineage>
</organism>